<dbReference type="Pfam" id="PF14309">
    <property type="entry name" value="DUF4378"/>
    <property type="match status" value="1"/>
</dbReference>
<feature type="compositionally biased region" description="Polar residues" evidence="1">
    <location>
        <begin position="38"/>
        <end position="60"/>
    </location>
</feature>
<organism evidence="4 5">
    <name type="scientific">Carnegiea gigantea</name>
    <dbReference type="NCBI Taxonomy" id="171969"/>
    <lineage>
        <taxon>Eukaryota</taxon>
        <taxon>Viridiplantae</taxon>
        <taxon>Streptophyta</taxon>
        <taxon>Embryophyta</taxon>
        <taxon>Tracheophyta</taxon>
        <taxon>Spermatophyta</taxon>
        <taxon>Magnoliopsida</taxon>
        <taxon>eudicotyledons</taxon>
        <taxon>Gunneridae</taxon>
        <taxon>Pentapetalae</taxon>
        <taxon>Caryophyllales</taxon>
        <taxon>Cactineae</taxon>
        <taxon>Cactaceae</taxon>
        <taxon>Cactoideae</taxon>
        <taxon>Echinocereeae</taxon>
        <taxon>Carnegiea</taxon>
    </lineage>
</organism>
<feature type="chain" id="PRO_5040467388" description="DUF4378 domain-containing protein" evidence="2">
    <location>
        <begin position="17"/>
        <end position="871"/>
    </location>
</feature>
<dbReference type="EMBL" id="JAKOGI010000955">
    <property type="protein sequence ID" value="KAJ8428933.1"/>
    <property type="molecule type" value="Genomic_DNA"/>
</dbReference>
<name>A0A9Q1JQ16_9CARY</name>
<sequence>MTHSLILALTFSVVRASHINLFTHLKQDLSKRSCDPSDASTEKSTTVEISQQSNNKQNVPSIVARLMGVDLLPIDTKPEAPPPEDKNERKGITYQAVQPAEKASGAPKKSKSSKKENRSSKNAYFRYWSSAANLGKPGQSPEHPQEKELQKFKKEFEAWQAARFLECARVVELGNIPEQWLAHLDLTKEKMTRYENSRNALIEKSMGDNSALLKSRSVHGGDLRKKEMFPADHKESHSFSGRSVNTDFERLSLKDSDLNSDKSSVPARIVILKPGPDSFTTNDESWASSCSLEERDHIEDLLDEVKQRLKYEMEGKTFRKGSMVRGGGIETPFREKLACISQIHQHSPKYAKQNQTMDLQRQLTQSESLRSCQSEIQVNELAFLSPKSMSRYTRNFLSERLENFLNVEDHQNIPDISNDVSGVPPFDDARERLEKVGDILNAETRANYWQDVNYAADAQARSRRHEFDDDGSLQERPSPRNLVRSLSAPLSGSSLGRCLPEDRFILTGAYIKRQQEILECLSPDFKSQMTARSDFLEKVCNIKHSSSLRKKLFNRKFQSGDLSQTNESDLKDIMGGPTVLKSFNESNESLTEVPNSPASVCSSAYEEFWKPMDNPSPISNSDVTSVGDQSVNNVFREISSNLTELRRQLNQLEYEGSEITSLTEDRSEPEVVDFEPEVVDIEYEAEAYIKDLLIASGLYDGSISDKSFSRWDPFVKPLSNWVFEKVEEAYRRPTIDTNQEAKSYDDTSLERKLLFDLLNEALSIILGPPRTLSKFRRQVNDITSLHIPQGRKLLEQLLEMIREYVNPSMDMDSYSLDDLVAYDLHIMPWSNLIDEEIRDVGKKWEYEITEELVDELVMDLLDFDSVQILQL</sequence>
<reference evidence="4" key="1">
    <citation type="submission" date="2022-04" db="EMBL/GenBank/DDBJ databases">
        <title>Carnegiea gigantea Genome sequencing and assembly v2.</title>
        <authorList>
            <person name="Copetti D."/>
            <person name="Sanderson M.J."/>
            <person name="Burquez A."/>
            <person name="Wojciechowski M.F."/>
        </authorList>
    </citation>
    <scope>NUCLEOTIDE SEQUENCE</scope>
    <source>
        <strain evidence="4">SGP5-SGP5p</strain>
        <tissue evidence="4">Aerial part</tissue>
    </source>
</reference>
<dbReference type="PANTHER" id="PTHR40836:SF4">
    <property type="entry name" value="RB1-INDUCIBLE COILED-COIL PROTEIN"/>
    <property type="match status" value="1"/>
</dbReference>
<feature type="region of interest" description="Disordered" evidence="1">
    <location>
        <begin position="95"/>
        <end position="120"/>
    </location>
</feature>
<evidence type="ECO:0000313" key="4">
    <source>
        <dbReference type="EMBL" id="KAJ8428933.1"/>
    </source>
</evidence>
<keyword evidence="2" id="KW-0732">Signal</keyword>
<feature type="domain" description="DUF4378" evidence="3">
    <location>
        <begin position="687"/>
        <end position="855"/>
    </location>
</feature>
<gene>
    <name evidence="4" type="ORF">Cgig2_009804</name>
</gene>
<proteinExistence type="predicted"/>
<comment type="caution">
    <text evidence="4">The sequence shown here is derived from an EMBL/GenBank/DDBJ whole genome shotgun (WGS) entry which is preliminary data.</text>
</comment>
<evidence type="ECO:0000313" key="5">
    <source>
        <dbReference type="Proteomes" id="UP001153076"/>
    </source>
</evidence>
<dbReference type="OrthoDB" id="446244at2759"/>
<dbReference type="Proteomes" id="UP001153076">
    <property type="component" value="Unassembled WGS sequence"/>
</dbReference>
<keyword evidence="5" id="KW-1185">Reference proteome</keyword>
<evidence type="ECO:0000256" key="1">
    <source>
        <dbReference type="SAM" id="MobiDB-lite"/>
    </source>
</evidence>
<dbReference type="InterPro" id="IPR025486">
    <property type="entry name" value="DUF4378"/>
</dbReference>
<feature type="region of interest" description="Disordered" evidence="1">
    <location>
        <begin position="30"/>
        <end position="60"/>
    </location>
</feature>
<accession>A0A9Q1JQ16</accession>
<evidence type="ECO:0000256" key="2">
    <source>
        <dbReference type="SAM" id="SignalP"/>
    </source>
</evidence>
<protein>
    <recommendedName>
        <fullName evidence="3">DUF4378 domain-containing protein</fullName>
    </recommendedName>
</protein>
<dbReference type="PANTHER" id="PTHR40836">
    <property type="entry name" value="RB1-INDUCIBLE COILED-COIL PROTEIN"/>
    <property type="match status" value="1"/>
</dbReference>
<feature type="region of interest" description="Disordered" evidence="1">
    <location>
        <begin position="460"/>
        <end position="486"/>
    </location>
</feature>
<feature type="signal peptide" evidence="2">
    <location>
        <begin position="1"/>
        <end position="16"/>
    </location>
</feature>
<evidence type="ECO:0000259" key="3">
    <source>
        <dbReference type="Pfam" id="PF14309"/>
    </source>
</evidence>
<dbReference type="AlphaFoldDB" id="A0A9Q1JQ16"/>